<reference evidence="2 3" key="1">
    <citation type="submission" date="2024-02" db="EMBL/GenBank/DDBJ databases">
        <authorList>
            <person name="Chen Y."/>
            <person name="Shah S."/>
            <person name="Dougan E. K."/>
            <person name="Thang M."/>
            <person name="Chan C."/>
        </authorList>
    </citation>
    <scope>NUCLEOTIDE SEQUENCE [LARGE SCALE GENOMIC DNA]</scope>
</reference>
<protein>
    <recommendedName>
        <fullName evidence="1">Centrosomal protein of 76 kDa C-terminal domain-containing protein</fullName>
    </recommendedName>
</protein>
<dbReference type="Proteomes" id="UP001642464">
    <property type="component" value="Unassembled WGS sequence"/>
</dbReference>
<feature type="domain" description="Centrosomal protein of 76 kDa C-terminal" evidence="1">
    <location>
        <begin position="126"/>
        <end position="193"/>
    </location>
</feature>
<evidence type="ECO:0000313" key="2">
    <source>
        <dbReference type="EMBL" id="CAK9090743.1"/>
    </source>
</evidence>
<gene>
    <name evidence="2" type="ORF">SCF082_LOCUS42787</name>
</gene>
<dbReference type="InterPro" id="IPR056288">
    <property type="entry name" value="CEP76_C"/>
</dbReference>
<accession>A0ABP0QT43</accession>
<dbReference type="Pfam" id="PF24652">
    <property type="entry name" value="CEP76_C"/>
    <property type="match status" value="1"/>
</dbReference>
<sequence length="205" mass="24857">MMQNLQLYRGKKGMDTMFDHNEELMQQLRIFLDIHELWRQIDPDGPTAQRVLEEYKALPKDMPRDQMTEQQKFHRFVGDILKLRIWNRHGSPFFHSRKDYEKEQKHNWRTLEKLHGEFQKKEDSFPIKRGKKFKGFPVHFCTSDQDSIRQYLMQIKEYKQIIDSDEEDVFYTIECRIIGRLGGILSVWLYVGIQEPQREADFLEE</sequence>
<organism evidence="2 3">
    <name type="scientific">Durusdinium trenchii</name>
    <dbReference type="NCBI Taxonomy" id="1381693"/>
    <lineage>
        <taxon>Eukaryota</taxon>
        <taxon>Sar</taxon>
        <taxon>Alveolata</taxon>
        <taxon>Dinophyceae</taxon>
        <taxon>Suessiales</taxon>
        <taxon>Symbiodiniaceae</taxon>
        <taxon>Durusdinium</taxon>
    </lineage>
</organism>
<evidence type="ECO:0000259" key="1">
    <source>
        <dbReference type="Pfam" id="PF24652"/>
    </source>
</evidence>
<comment type="caution">
    <text evidence="2">The sequence shown here is derived from an EMBL/GenBank/DDBJ whole genome shotgun (WGS) entry which is preliminary data.</text>
</comment>
<name>A0ABP0QT43_9DINO</name>
<keyword evidence="3" id="KW-1185">Reference proteome</keyword>
<proteinExistence type="predicted"/>
<evidence type="ECO:0000313" key="3">
    <source>
        <dbReference type="Proteomes" id="UP001642464"/>
    </source>
</evidence>
<dbReference type="EMBL" id="CAXAMM010040040">
    <property type="protein sequence ID" value="CAK9090743.1"/>
    <property type="molecule type" value="Genomic_DNA"/>
</dbReference>